<keyword evidence="6" id="KW-1133">Transmembrane helix</keyword>
<evidence type="ECO:0000313" key="9">
    <source>
        <dbReference type="Proteomes" id="UP000242175"/>
    </source>
</evidence>
<organism evidence="8 9">
    <name type="scientific">Paraphotobacterium marinum</name>
    <dbReference type="NCBI Taxonomy" id="1755811"/>
    <lineage>
        <taxon>Bacteria</taxon>
        <taxon>Pseudomonadati</taxon>
        <taxon>Pseudomonadota</taxon>
        <taxon>Gammaproteobacteria</taxon>
        <taxon>Vibrionales</taxon>
        <taxon>Vibrionaceae</taxon>
        <taxon>Paraphotobacterium</taxon>
    </lineage>
</organism>
<reference evidence="8 9" key="1">
    <citation type="journal article" date="2016" name="Int. J. Syst. Evol. Microbiol.">
        <title>Paraphotobacterium marinum gen. nov., sp. nov., a member of the family Vibrionaceae, isolated from surface seawater.</title>
        <authorList>
            <person name="Huang Z."/>
            <person name="Dong C."/>
            <person name="Shao Z."/>
        </authorList>
    </citation>
    <scope>NUCLEOTIDE SEQUENCE [LARGE SCALE GENOMIC DNA]</scope>
    <source>
        <strain evidence="8 9">NSCS20N07D</strain>
    </source>
</reference>
<name>A0A220VDC2_9GAMM</name>
<dbReference type="EMBL" id="CP022355">
    <property type="protein sequence ID" value="ASK77963.1"/>
    <property type="molecule type" value="Genomic_DNA"/>
</dbReference>
<gene>
    <name evidence="8" type="ORF">CF386_02330</name>
</gene>
<evidence type="ECO:0000256" key="6">
    <source>
        <dbReference type="SAM" id="Phobius"/>
    </source>
</evidence>
<dbReference type="InterPro" id="IPR055342">
    <property type="entry name" value="MreC_beta-barrel_core"/>
</dbReference>
<dbReference type="PANTHER" id="PTHR34138">
    <property type="entry name" value="CELL SHAPE-DETERMINING PROTEIN MREC"/>
    <property type="match status" value="1"/>
</dbReference>
<keyword evidence="6" id="KW-0472">Membrane</keyword>
<accession>A0A220VDC2</accession>
<keyword evidence="6" id="KW-0812">Transmembrane</keyword>
<dbReference type="Proteomes" id="UP000242175">
    <property type="component" value="Chromosome large"/>
</dbReference>
<dbReference type="PANTHER" id="PTHR34138:SF1">
    <property type="entry name" value="CELL SHAPE-DETERMINING PROTEIN MREC"/>
    <property type="match status" value="1"/>
</dbReference>
<dbReference type="PIRSF" id="PIRSF038471">
    <property type="entry name" value="MreC"/>
    <property type="match status" value="1"/>
</dbReference>
<evidence type="ECO:0000313" key="8">
    <source>
        <dbReference type="EMBL" id="ASK77963.1"/>
    </source>
</evidence>
<sequence length="287" mass="32428">MAVIYLLKNNEHNHMKLLFTKGPSLLIRLMVAVLLSSIFIFLDSKVAQFKIVKNYLNNAVEPIQMLANTPSEITSYVYNIFKSKTQLISDNTSLRLKVLKFKANEIQIKALINENNRLRKILESKERHPYKQTIAEVMDVTFNSYVKKVLINKGSNDGVYVGQAVVNSLGVVGQIVSVSLNTSTLLLLDDPNSAIPAVNIRNDMRVILSGYGKQNMLQVNNVLGNSDIKVGDELYTSGLGNKYPRGYPIGRVISIGNRNNKEFADIKVQTFVHFNRLHYVLLLWKRD</sequence>
<comment type="function">
    <text evidence="5">Involved in formation and maintenance of cell shape.</text>
</comment>
<evidence type="ECO:0000256" key="5">
    <source>
        <dbReference type="PIRNR" id="PIRNR038471"/>
    </source>
</evidence>
<dbReference type="Gene3D" id="2.40.10.340">
    <property type="entry name" value="Rod shape-determining protein MreC, domain 1"/>
    <property type="match status" value="1"/>
</dbReference>
<dbReference type="GO" id="GO:0008360">
    <property type="term" value="P:regulation of cell shape"/>
    <property type="evidence" value="ECO:0007669"/>
    <property type="project" value="UniProtKB-KW"/>
</dbReference>
<dbReference type="NCBIfam" id="TIGR00219">
    <property type="entry name" value="mreC"/>
    <property type="match status" value="1"/>
</dbReference>
<dbReference type="Pfam" id="PF04085">
    <property type="entry name" value="MreC"/>
    <property type="match status" value="1"/>
</dbReference>
<comment type="similarity">
    <text evidence="1 5">Belongs to the MreC family.</text>
</comment>
<keyword evidence="9" id="KW-1185">Reference proteome</keyword>
<feature type="domain" description="Rod shape-determining protein MreC beta-barrel core" evidence="7">
    <location>
        <begin position="137"/>
        <end position="284"/>
    </location>
</feature>
<dbReference type="InterPro" id="IPR007221">
    <property type="entry name" value="MreC"/>
</dbReference>
<dbReference type="KEGG" id="pmai:CF386_02330"/>
<feature type="transmembrane region" description="Helical" evidence="6">
    <location>
        <begin position="25"/>
        <end position="42"/>
    </location>
</feature>
<dbReference type="InterPro" id="IPR042175">
    <property type="entry name" value="Cell/Rod_MreC_2"/>
</dbReference>
<keyword evidence="3 5" id="KW-0133">Cell shape</keyword>
<dbReference type="Gene3D" id="2.40.10.350">
    <property type="entry name" value="Rod shape-determining protein MreC, domain 2"/>
    <property type="match status" value="1"/>
</dbReference>
<evidence type="ECO:0000256" key="1">
    <source>
        <dbReference type="ARBA" id="ARBA00009369"/>
    </source>
</evidence>
<evidence type="ECO:0000256" key="4">
    <source>
        <dbReference type="ARBA" id="ARBA00032089"/>
    </source>
</evidence>
<evidence type="ECO:0000259" key="7">
    <source>
        <dbReference type="Pfam" id="PF04085"/>
    </source>
</evidence>
<proteinExistence type="inferred from homology"/>
<dbReference type="InterPro" id="IPR042177">
    <property type="entry name" value="Cell/Rod_1"/>
</dbReference>
<evidence type="ECO:0000256" key="2">
    <source>
        <dbReference type="ARBA" id="ARBA00013855"/>
    </source>
</evidence>
<dbReference type="GO" id="GO:0005886">
    <property type="term" value="C:plasma membrane"/>
    <property type="evidence" value="ECO:0007669"/>
    <property type="project" value="TreeGrafter"/>
</dbReference>
<protein>
    <recommendedName>
        <fullName evidence="2 5">Cell shape-determining protein MreC</fullName>
    </recommendedName>
    <alternativeName>
        <fullName evidence="4 5">Cell shape protein MreC</fullName>
    </alternativeName>
</protein>
<evidence type="ECO:0000256" key="3">
    <source>
        <dbReference type="ARBA" id="ARBA00022960"/>
    </source>
</evidence>
<dbReference type="AlphaFoldDB" id="A0A220VDC2"/>